<comment type="caution">
    <text evidence="1">The sequence shown here is derived from an EMBL/GenBank/DDBJ whole genome shotgun (WGS) entry which is preliminary data.</text>
</comment>
<sequence length="165" mass="19303">MGMSFVVIKTRTQEPATGTGYQGMSSPSRWDKHLPVSEEKPVRQERLAVTRKRKMRVMFECPVKGSSEKEIRAQTSYGSGLIVMKMDPPHQRQASGMFCQAHHYPAMEQCQAQHFLTALTRPGFLQINQRKHWVPMRDVRRRRRWKRTGRTRRTALTRSTFPLYV</sequence>
<accession>A0AAD7RAN7</accession>
<gene>
    <name evidence="1" type="ORF">AAFF_G00272400</name>
</gene>
<proteinExistence type="predicted"/>
<name>A0AAD7RAN7_9TELE</name>
<protein>
    <submittedName>
        <fullName evidence="1">Uncharacterized protein</fullName>
    </submittedName>
</protein>
<reference evidence="1" key="1">
    <citation type="journal article" date="2023" name="Science">
        <title>Genome structures resolve the early diversification of teleost fishes.</title>
        <authorList>
            <person name="Parey E."/>
            <person name="Louis A."/>
            <person name="Montfort J."/>
            <person name="Bouchez O."/>
            <person name="Roques C."/>
            <person name="Iampietro C."/>
            <person name="Lluch J."/>
            <person name="Castinel A."/>
            <person name="Donnadieu C."/>
            <person name="Desvignes T."/>
            <person name="Floi Bucao C."/>
            <person name="Jouanno E."/>
            <person name="Wen M."/>
            <person name="Mejri S."/>
            <person name="Dirks R."/>
            <person name="Jansen H."/>
            <person name="Henkel C."/>
            <person name="Chen W.J."/>
            <person name="Zahm M."/>
            <person name="Cabau C."/>
            <person name="Klopp C."/>
            <person name="Thompson A.W."/>
            <person name="Robinson-Rechavi M."/>
            <person name="Braasch I."/>
            <person name="Lecointre G."/>
            <person name="Bobe J."/>
            <person name="Postlethwait J.H."/>
            <person name="Berthelot C."/>
            <person name="Roest Crollius H."/>
            <person name="Guiguen Y."/>
        </authorList>
    </citation>
    <scope>NUCLEOTIDE SEQUENCE</scope>
    <source>
        <strain evidence="1">NC1722</strain>
    </source>
</reference>
<evidence type="ECO:0000313" key="1">
    <source>
        <dbReference type="EMBL" id="KAJ8373003.1"/>
    </source>
</evidence>
<evidence type="ECO:0000313" key="2">
    <source>
        <dbReference type="Proteomes" id="UP001221898"/>
    </source>
</evidence>
<dbReference type="AlphaFoldDB" id="A0AAD7RAN7"/>
<organism evidence="1 2">
    <name type="scientific">Aldrovandia affinis</name>
    <dbReference type="NCBI Taxonomy" id="143900"/>
    <lineage>
        <taxon>Eukaryota</taxon>
        <taxon>Metazoa</taxon>
        <taxon>Chordata</taxon>
        <taxon>Craniata</taxon>
        <taxon>Vertebrata</taxon>
        <taxon>Euteleostomi</taxon>
        <taxon>Actinopterygii</taxon>
        <taxon>Neopterygii</taxon>
        <taxon>Teleostei</taxon>
        <taxon>Notacanthiformes</taxon>
        <taxon>Halosauridae</taxon>
        <taxon>Aldrovandia</taxon>
    </lineage>
</organism>
<dbReference type="EMBL" id="JAINUG010000377">
    <property type="protein sequence ID" value="KAJ8373003.1"/>
    <property type="molecule type" value="Genomic_DNA"/>
</dbReference>
<dbReference type="Proteomes" id="UP001221898">
    <property type="component" value="Unassembled WGS sequence"/>
</dbReference>
<keyword evidence="2" id="KW-1185">Reference proteome</keyword>